<protein>
    <submittedName>
        <fullName evidence="2">Uncharacterized protein</fullName>
    </submittedName>
</protein>
<evidence type="ECO:0000313" key="4">
    <source>
        <dbReference type="Proteomes" id="UP001212401"/>
    </source>
</evidence>
<comment type="caution">
    <text evidence="2">The sequence shown here is derived from an EMBL/GenBank/DDBJ whole genome shotgun (WGS) entry which is preliminary data.</text>
</comment>
<dbReference type="GeneID" id="75082594"/>
<dbReference type="EMBL" id="JAKHPH010000009">
    <property type="protein sequence ID" value="MCZ3667572.1"/>
    <property type="molecule type" value="Genomic_DNA"/>
</dbReference>
<dbReference type="Proteomes" id="UP001212401">
    <property type="component" value="Unassembled WGS sequence"/>
</dbReference>
<proteinExistence type="predicted"/>
<evidence type="ECO:0000256" key="1">
    <source>
        <dbReference type="SAM" id="MobiDB-lite"/>
    </source>
</evidence>
<feature type="compositionally biased region" description="Polar residues" evidence="1">
    <location>
        <begin position="38"/>
        <end position="47"/>
    </location>
</feature>
<gene>
    <name evidence="3" type="ORF">L2504_02230</name>
    <name evidence="2" type="ORF">L2724_04645</name>
</gene>
<name>A0AAP3DPR2_9LACO</name>
<reference evidence="2 5" key="1">
    <citation type="submission" date="2022-01" db="EMBL/GenBank/DDBJ databases">
        <title>VMRC isolate genome collection.</title>
        <authorList>
            <person name="France M."/>
            <person name="Rutt L."/>
            <person name="Humphrys M."/>
            <person name="Ravel J."/>
        </authorList>
    </citation>
    <scope>NUCLEOTIDE SEQUENCE</scope>
    <source>
        <strain evidence="3 5">C0030B4</strain>
        <strain evidence="2">C0048A1</strain>
    </source>
</reference>
<accession>A0AAP3DPR2</accession>
<dbReference type="RefSeq" id="WP_003717317.1">
    <property type="nucleotide sequence ID" value="NZ_CAJFIS010000001.1"/>
</dbReference>
<organism evidence="2 4">
    <name type="scientific">Limosilactobacillus vaginalis</name>
    <dbReference type="NCBI Taxonomy" id="1633"/>
    <lineage>
        <taxon>Bacteria</taxon>
        <taxon>Bacillati</taxon>
        <taxon>Bacillota</taxon>
        <taxon>Bacilli</taxon>
        <taxon>Lactobacillales</taxon>
        <taxon>Lactobacillaceae</taxon>
        <taxon>Limosilactobacillus</taxon>
    </lineage>
</organism>
<dbReference type="EMBL" id="JAKHMS010000003">
    <property type="protein sequence ID" value="MCZ3780967.1"/>
    <property type="molecule type" value="Genomic_DNA"/>
</dbReference>
<evidence type="ECO:0000313" key="2">
    <source>
        <dbReference type="EMBL" id="MCZ3667572.1"/>
    </source>
</evidence>
<evidence type="ECO:0000313" key="5">
    <source>
        <dbReference type="Proteomes" id="UP001527392"/>
    </source>
</evidence>
<sequence length="47" mass="5108">MLPFFVIIIILIGSVVGQIMFGNKADNDDQAAGKHVASRNSYNSRKA</sequence>
<evidence type="ECO:0000313" key="3">
    <source>
        <dbReference type="EMBL" id="MCZ3780967.1"/>
    </source>
</evidence>
<feature type="region of interest" description="Disordered" evidence="1">
    <location>
        <begin position="25"/>
        <end position="47"/>
    </location>
</feature>
<keyword evidence="5" id="KW-1185">Reference proteome</keyword>
<dbReference type="Proteomes" id="UP001527392">
    <property type="component" value="Unassembled WGS sequence"/>
</dbReference>
<dbReference type="AlphaFoldDB" id="A0AAP3DPR2"/>